<accession>A0A8S9GLB6</accession>
<dbReference type="EMBL" id="QGKV02000297">
    <property type="protein sequence ID" value="KAF3611653.1"/>
    <property type="molecule type" value="Genomic_DNA"/>
</dbReference>
<comment type="caution">
    <text evidence="1">The sequence shown here is derived from an EMBL/GenBank/DDBJ whole genome shotgun (WGS) entry which is preliminary data.</text>
</comment>
<proteinExistence type="predicted"/>
<reference evidence="2 3" key="3">
    <citation type="journal article" date="2020" name="BMC Genomics">
        <title>Intraspecific diversification of the crop wild relative Brassica cretica Lam. using demographic model selection.</title>
        <authorList>
            <person name="Kioukis A."/>
            <person name="Michalopoulou V.A."/>
            <person name="Briers L."/>
            <person name="Pirintsos S."/>
            <person name="Studholme D.J."/>
            <person name="Pavlidis P."/>
            <person name="Sarris P.F."/>
        </authorList>
    </citation>
    <scope>NUCLEOTIDE SEQUENCE [LARGE SCALE GENOMIC DNA]</scope>
    <source>
        <strain evidence="3">cv. PFS-1207/04</strain>
        <strain evidence="2">PFS-1207/04</strain>
    </source>
</reference>
<dbReference type="EMBL" id="QGKY02001925">
    <property type="protein sequence ID" value="KAF2547045.1"/>
    <property type="molecule type" value="Genomic_DNA"/>
</dbReference>
<protein>
    <submittedName>
        <fullName evidence="1">Uncharacterized protein</fullName>
    </submittedName>
</protein>
<name>A0A8S9GLB6_BRACR</name>
<reference evidence="1" key="1">
    <citation type="submission" date="2019-12" db="EMBL/GenBank/DDBJ databases">
        <title>Genome sequencing and annotation of Brassica cretica.</title>
        <authorList>
            <person name="Studholme D.J."/>
            <person name="Sarris P.F."/>
        </authorList>
    </citation>
    <scope>NUCLEOTIDE SEQUENCE</scope>
    <source>
        <strain evidence="1">PFS-102/07</strain>
        <tissue evidence="1">Leaf</tissue>
    </source>
</reference>
<evidence type="ECO:0000313" key="2">
    <source>
        <dbReference type="EMBL" id="KAF3611653.1"/>
    </source>
</evidence>
<reference evidence="2" key="2">
    <citation type="submission" date="2019-12" db="EMBL/GenBank/DDBJ databases">
        <authorList>
            <person name="Studholme D.J."/>
            <person name="Sarris P."/>
        </authorList>
    </citation>
    <scope>NUCLEOTIDE SEQUENCE</scope>
    <source>
        <strain evidence="2">PFS-1207/04</strain>
        <tissue evidence="2">Leaf</tissue>
    </source>
</reference>
<gene>
    <name evidence="2" type="ORF">DY000_02048503</name>
    <name evidence="1" type="ORF">F2Q70_00022134</name>
</gene>
<keyword evidence="3" id="KW-1185">Reference proteome</keyword>
<dbReference type="AlphaFoldDB" id="A0A8S9GLB6"/>
<organism evidence="1">
    <name type="scientific">Brassica cretica</name>
    <name type="common">Mustard</name>
    <dbReference type="NCBI Taxonomy" id="69181"/>
    <lineage>
        <taxon>Eukaryota</taxon>
        <taxon>Viridiplantae</taxon>
        <taxon>Streptophyta</taxon>
        <taxon>Embryophyta</taxon>
        <taxon>Tracheophyta</taxon>
        <taxon>Spermatophyta</taxon>
        <taxon>Magnoliopsida</taxon>
        <taxon>eudicotyledons</taxon>
        <taxon>Gunneridae</taxon>
        <taxon>Pentapetalae</taxon>
        <taxon>rosids</taxon>
        <taxon>malvids</taxon>
        <taxon>Brassicales</taxon>
        <taxon>Brassicaceae</taxon>
        <taxon>Brassiceae</taxon>
        <taxon>Brassica</taxon>
    </lineage>
</organism>
<dbReference type="Proteomes" id="UP000266723">
    <property type="component" value="Unassembled WGS sequence"/>
</dbReference>
<sequence length="127" mass="13962">MESLDLDLTASASATSGELTKSCTTVPCFVEEKDKSEKIHANPVLFRSLSHAVFVLHITDLSSVRYRFRILEQSESCAHNIASQLIYANGAAILDPIDVAIMQGLNVIRHLKTTTDLISSTEMPRNT</sequence>
<evidence type="ECO:0000313" key="3">
    <source>
        <dbReference type="Proteomes" id="UP000266723"/>
    </source>
</evidence>
<evidence type="ECO:0000313" key="1">
    <source>
        <dbReference type="EMBL" id="KAF2547045.1"/>
    </source>
</evidence>